<feature type="chain" id="PRO_5014863091" evidence="1">
    <location>
        <begin position="30"/>
        <end position="97"/>
    </location>
</feature>
<dbReference type="EMBL" id="GGFK01015343">
    <property type="protein sequence ID" value="MBW48664.1"/>
    <property type="molecule type" value="Transcribed_RNA"/>
</dbReference>
<name>A0A2M4B6I2_9DIPT</name>
<proteinExistence type="predicted"/>
<sequence length="97" mass="10700">MTVAGVGQPSASSLPLSLSLSLRISLGFAFCLEHCVQRFQRFQPNQTTGGDGWKPGEPGVRSETAEDLINLRDKLRFGKPQHQQHCQFGAAIFKSER</sequence>
<accession>A0A2M4B6I2</accession>
<organism evidence="2">
    <name type="scientific">Anopheles triannulatus</name>
    <dbReference type="NCBI Taxonomy" id="58253"/>
    <lineage>
        <taxon>Eukaryota</taxon>
        <taxon>Metazoa</taxon>
        <taxon>Ecdysozoa</taxon>
        <taxon>Arthropoda</taxon>
        <taxon>Hexapoda</taxon>
        <taxon>Insecta</taxon>
        <taxon>Pterygota</taxon>
        <taxon>Neoptera</taxon>
        <taxon>Endopterygota</taxon>
        <taxon>Diptera</taxon>
        <taxon>Nematocera</taxon>
        <taxon>Culicoidea</taxon>
        <taxon>Culicidae</taxon>
        <taxon>Anophelinae</taxon>
        <taxon>Anopheles</taxon>
    </lineage>
</organism>
<dbReference type="AlphaFoldDB" id="A0A2M4B6I2"/>
<evidence type="ECO:0000256" key="1">
    <source>
        <dbReference type="SAM" id="SignalP"/>
    </source>
</evidence>
<reference evidence="2" key="1">
    <citation type="submission" date="2018-01" db="EMBL/GenBank/DDBJ databases">
        <title>An insight into the sialome of Amazonian anophelines.</title>
        <authorList>
            <person name="Ribeiro J.M."/>
            <person name="Scarpassa V."/>
            <person name="Calvo E."/>
        </authorList>
    </citation>
    <scope>NUCLEOTIDE SEQUENCE</scope>
    <source>
        <tissue evidence="2">Salivary glands</tissue>
    </source>
</reference>
<feature type="signal peptide" evidence="1">
    <location>
        <begin position="1"/>
        <end position="29"/>
    </location>
</feature>
<protein>
    <submittedName>
        <fullName evidence="2">Putative secreted protein</fullName>
    </submittedName>
</protein>
<evidence type="ECO:0000313" key="2">
    <source>
        <dbReference type="EMBL" id="MBW48664.1"/>
    </source>
</evidence>
<keyword evidence="1" id="KW-0732">Signal</keyword>